<sequence>MSLVTSLRPRNSSIGLFRPPYPICRRIEWNMHINCLERRLRKIFVYYSRIVVHYPLPFIVLPVLISTVLSTGLQRHGQTLMKETLDLYTPTNAQARIELKHLDSLFHINDSDPFYAIRRYDNRRAGYIIVTHRNEGENILNPIAVYAATHLWAAVQSLAVEDKEHRKINYPEICVKFPISPEFDRLLLHTFLNLNLTAIVLMHIDS</sequence>
<reference evidence="2 3" key="1">
    <citation type="submission" date="2013-11" db="EMBL/GenBank/DDBJ databases">
        <title>Draft genome of the bovine lungworm Dictyocaulus viviparus.</title>
        <authorList>
            <person name="Mitreva M."/>
        </authorList>
    </citation>
    <scope>NUCLEOTIDE SEQUENCE [LARGE SCALE GENOMIC DNA]</scope>
    <source>
        <strain evidence="2 3">HannoverDv2000</strain>
    </source>
</reference>
<evidence type="ECO:0000256" key="1">
    <source>
        <dbReference type="SAM" id="Phobius"/>
    </source>
</evidence>
<evidence type="ECO:0000313" key="3">
    <source>
        <dbReference type="Proteomes" id="UP000053766"/>
    </source>
</evidence>
<dbReference type="GO" id="GO:0005886">
    <property type="term" value="C:plasma membrane"/>
    <property type="evidence" value="ECO:0007669"/>
    <property type="project" value="TreeGrafter"/>
</dbReference>
<gene>
    <name evidence="2" type="ORF">DICVIV_03585</name>
</gene>
<feature type="transmembrane region" description="Helical" evidence="1">
    <location>
        <begin position="54"/>
        <end position="73"/>
    </location>
</feature>
<dbReference type="Proteomes" id="UP000053766">
    <property type="component" value="Unassembled WGS sequence"/>
</dbReference>
<dbReference type="InterPro" id="IPR051697">
    <property type="entry name" value="Patched_domain-protein"/>
</dbReference>
<keyword evidence="1" id="KW-1133">Transmembrane helix</keyword>
<keyword evidence="1" id="KW-0812">Transmembrane</keyword>
<keyword evidence="3" id="KW-1185">Reference proteome</keyword>
<dbReference type="GO" id="GO:0018996">
    <property type="term" value="P:molting cycle, collagen and cuticulin-based cuticle"/>
    <property type="evidence" value="ECO:0007669"/>
    <property type="project" value="TreeGrafter"/>
</dbReference>
<reference evidence="3" key="2">
    <citation type="journal article" date="2016" name="Sci. Rep.">
        <title>Dictyocaulus viviparus genome, variome and transcriptome elucidate lungworm biology and support future intervention.</title>
        <authorList>
            <person name="McNulty S.N."/>
            <person name="Strube C."/>
            <person name="Rosa B.A."/>
            <person name="Martin J.C."/>
            <person name="Tyagi R."/>
            <person name="Choi Y.J."/>
            <person name="Wang Q."/>
            <person name="Hallsworth Pepin K."/>
            <person name="Zhang X."/>
            <person name="Ozersky P."/>
            <person name="Wilson R.K."/>
            <person name="Sternberg P.W."/>
            <person name="Gasser R.B."/>
            <person name="Mitreva M."/>
        </authorList>
    </citation>
    <scope>NUCLEOTIDE SEQUENCE [LARGE SCALE GENOMIC DNA]</scope>
    <source>
        <strain evidence="3">HannoverDv2000</strain>
    </source>
</reference>
<accession>A0A0D8Y2B3</accession>
<evidence type="ECO:0000313" key="2">
    <source>
        <dbReference type="EMBL" id="KJH50302.1"/>
    </source>
</evidence>
<dbReference type="GO" id="GO:0006897">
    <property type="term" value="P:endocytosis"/>
    <property type="evidence" value="ECO:0007669"/>
    <property type="project" value="TreeGrafter"/>
</dbReference>
<dbReference type="AlphaFoldDB" id="A0A0D8Y2B3"/>
<dbReference type="OrthoDB" id="6510177at2759"/>
<evidence type="ECO:0008006" key="4">
    <source>
        <dbReference type="Google" id="ProtNLM"/>
    </source>
</evidence>
<dbReference type="GO" id="GO:0030659">
    <property type="term" value="C:cytoplasmic vesicle membrane"/>
    <property type="evidence" value="ECO:0007669"/>
    <property type="project" value="TreeGrafter"/>
</dbReference>
<proteinExistence type="predicted"/>
<organism evidence="2 3">
    <name type="scientific">Dictyocaulus viviparus</name>
    <name type="common">Bovine lungworm</name>
    <dbReference type="NCBI Taxonomy" id="29172"/>
    <lineage>
        <taxon>Eukaryota</taxon>
        <taxon>Metazoa</taxon>
        <taxon>Ecdysozoa</taxon>
        <taxon>Nematoda</taxon>
        <taxon>Chromadorea</taxon>
        <taxon>Rhabditida</taxon>
        <taxon>Rhabditina</taxon>
        <taxon>Rhabditomorpha</taxon>
        <taxon>Strongyloidea</taxon>
        <taxon>Metastrongylidae</taxon>
        <taxon>Dictyocaulus</taxon>
    </lineage>
</organism>
<dbReference type="PANTHER" id="PTHR10796:SF181">
    <property type="entry name" value="SSD DOMAIN-CONTAINING PROTEIN"/>
    <property type="match status" value="1"/>
</dbReference>
<protein>
    <recommendedName>
        <fullName evidence="4">SSD domain-containing protein</fullName>
    </recommendedName>
</protein>
<dbReference type="EMBL" id="KN716210">
    <property type="protein sequence ID" value="KJH50302.1"/>
    <property type="molecule type" value="Genomic_DNA"/>
</dbReference>
<name>A0A0D8Y2B3_DICVI</name>
<dbReference type="PANTHER" id="PTHR10796">
    <property type="entry name" value="PATCHED-RELATED"/>
    <property type="match status" value="1"/>
</dbReference>
<keyword evidence="1" id="KW-0472">Membrane</keyword>